<dbReference type="SUPFAM" id="SSF50199">
    <property type="entry name" value="Staphylococcal nuclease"/>
    <property type="match status" value="1"/>
</dbReference>
<dbReference type="InterPro" id="IPR016071">
    <property type="entry name" value="Staphylococal_nuclease_OB-fold"/>
</dbReference>
<organism evidence="2 3">
    <name type="scientific">Rhizobium aquaticum</name>
    <dbReference type="NCBI Taxonomy" id="1549636"/>
    <lineage>
        <taxon>Bacteria</taxon>
        <taxon>Pseudomonadati</taxon>
        <taxon>Pseudomonadota</taxon>
        <taxon>Alphaproteobacteria</taxon>
        <taxon>Hyphomicrobiales</taxon>
        <taxon>Rhizobiaceae</taxon>
        <taxon>Rhizobium/Agrobacterium group</taxon>
        <taxon>Rhizobium</taxon>
    </lineage>
</organism>
<keyword evidence="2" id="KW-0540">Nuclease</keyword>
<dbReference type="Gene3D" id="2.40.50.90">
    <property type="match status" value="1"/>
</dbReference>
<name>A0ABV2IWS7_9HYPH</name>
<comment type="caution">
    <text evidence="2">The sequence shown here is derived from an EMBL/GenBank/DDBJ whole genome shotgun (WGS) entry which is preliminary data.</text>
</comment>
<proteinExistence type="predicted"/>
<gene>
    <name evidence="2" type="ORF">ABID16_001245</name>
</gene>
<protein>
    <submittedName>
        <fullName evidence="2">Endonuclease YncB(Thermonuclease family)</fullName>
    </submittedName>
</protein>
<keyword evidence="3" id="KW-1185">Reference proteome</keyword>
<dbReference type="EMBL" id="JBEPMB010000001">
    <property type="protein sequence ID" value="MET3612940.1"/>
    <property type="molecule type" value="Genomic_DNA"/>
</dbReference>
<dbReference type="PROSITE" id="PS50830">
    <property type="entry name" value="TNASE_3"/>
    <property type="match status" value="1"/>
</dbReference>
<keyword evidence="2" id="KW-0378">Hydrolase</keyword>
<sequence length="169" mass="18686">MLRHIFRTMVSAAVLAAIWIILPQGFLSRVEEQASARTAPEDVPSSETTGSIARPTRFTFCGGGSMVNCVVDGDTFRLSGDKIRIADIDTPELHPARCPYEQALGEAAKQRLLELLNAGPFDLKPIDRDTDRYGRKLRVVMRGGKSLGNVLVTEGLARTWEGRRRGWCD</sequence>
<feature type="domain" description="TNase-like" evidence="1">
    <location>
        <begin position="67"/>
        <end position="169"/>
    </location>
</feature>
<dbReference type="InterPro" id="IPR035437">
    <property type="entry name" value="SNase_OB-fold_sf"/>
</dbReference>
<evidence type="ECO:0000313" key="2">
    <source>
        <dbReference type="EMBL" id="MET3612940.1"/>
    </source>
</evidence>
<dbReference type="GO" id="GO:0004519">
    <property type="term" value="F:endonuclease activity"/>
    <property type="evidence" value="ECO:0007669"/>
    <property type="project" value="UniProtKB-KW"/>
</dbReference>
<dbReference type="RefSeq" id="WP_354555464.1">
    <property type="nucleotide sequence ID" value="NZ_JBEPMB010000001.1"/>
</dbReference>
<evidence type="ECO:0000259" key="1">
    <source>
        <dbReference type="PROSITE" id="PS50830"/>
    </source>
</evidence>
<reference evidence="2 3" key="1">
    <citation type="submission" date="2024-06" db="EMBL/GenBank/DDBJ databases">
        <title>Genomic Encyclopedia of Type Strains, Phase IV (KMG-IV): sequencing the most valuable type-strain genomes for metagenomic binning, comparative biology and taxonomic classification.</title>
        <authorList>
            <person name="Goeker M."/>
        </authorList>
    </citation>
    <scope>NUCLEOTIDE SEQUENCE [LARGE SCALE GENOMIC DNA]</scope>
    <source>
        <strain evidence="2 3">DSM 29780</strain>
    </source>
</reference>
<accession>A0ABV2IWS7</accession>
<dbReference type="SMART" id="SM00318">
    <property type="entry name" value="SNc"/>
    <property type="match status" value="1"/>
</dbReference>
<dbReference type="Proteomes" id="UP001549047">
    <property type="component" value="Unassembled WGS sequence"/>
</dbReference>
<dbReference type="Pfam" id="PF00565">
    <property type="entry name" value="SNase"/>
    <property type="match status" value="1"/>
</dbReference>
<evidence type="ECO:0000313" key="3">
    <source>
        <dbReference type="Proteomes" id="UP001549047"/>
    </source>
</evidence>
<keyword evidence="2" id="KW-0255">Endonuclease</keyword>